<dbReference type="PROSITE" id="PS51915">
    <property type="entry name" value="ZAD"/>
    <property type="match status" value="1"/>
</dbReference>
<evidence type="ECO:0000256" key="8">
    <source>
        <dbReference type="SAM" id="MobiDB-lite"/>
    </source>
</evidence>
<keyword evidence="7" id="KW-0539">Nucleus</keyword>
<comment type="subcellular location">
    <subcellularLocation>
        <location evidence="1">Nucleus</location>
    </subcellularLocation>
</comment>
<keyword evidence="3" id="KW-0677">Repeat</keyword>
<feature type="compositionally biased region" description="Polar residues" evidence="8">
    <location>
        <begin position="793"/>
        <end position="806"/>
    </location>
</feature>
<evidence type="ECO:0000256" key="3">
    <source>
        <dbReference type="ARBA" id="ARBA00022737"/>
    </source>
</evidence>
<dbReference type="GO" id="GO:0005634">
    <property type="term" value="C:nucleus"/>
    <property type="evidence" value="ECO:0007669"/>
    <property type="project" value="UniProtKB-SubCell"/>
</dbReference>
<dbReference type="Pfam" id="PF07776">
    <property type="entry name" value="zf-AD"/>
    <property type="match status" value="1"/>
</dbReference>
<keyword evidence="5" id="KW-0862">Zinc</keyword>
<dbReference type="PANTHER" id="PTHR24404">
    <property type="entry name" value="ZINC FINGER PROTEIN"/>
    <property type="match status" value="1"/>
</dbReference>
<dbReference type="RefSeq" id="XP_035786768.1">
    <property type="nucleotide sequence ID" value="XM_035930875.1"/>
</dbReference>
<evidence type="ECO:0000256" key="4">
    <source>
        <dbReference type="ARBA" id="ARBA00022771"/>
    </source>
</evidence>
<dbReference type="PANTHER" id="PTHR24404:SF110">
    <property type="entry name" value="C2H2-TYPE DOMAIN-CONTAINING PROTEIN"/>
    <property type="match status" value="1"/>
</dbReference>
<dbReference type="OrthoDB" id="7743946at2759"/>
<dbReference type="VEuPathDB" id="VectorBase:AALB010435"/>
<evidence type="ECO:0000256" key="1">
    <source>
        <dbReference type="ARBA" id="ARBA00004123"/>
    </source>
</evidence>
<dbReference type="GO" id="GO:0008270">
    <property type="term" value="F:zinc ion binding"/>
    <property type="evidence" value="ECO:0007669"/>
    <property type="project" value="UniProtKB-UniRule"/>
</dbReference>
<reference evidence="9 10" key="1">
    <citation type="journal article" date="2017" name="G3 (Bethesda)">
        <title>The Physical Genome Mapping of Anopheles albimanus Corrected Scaffold Misassemblies and Identified Interarm Rearrangements in Genus Anopheles.</title>
        <authorList>
            <person name="Artemov G.N."/>
            <person name="Peery A.N."/>
            <person name="Jiang X."/>
            <person name="Tu Z."/>
            <person name="Stegniy V.N."/>
            <person name="Sharakhova M.V."/>
            <person name="Sharakhov I.V."/>
        </authorList>
    </citation>
    <scope>NUCLEOTIDE SEQUENCE [LARGE SCALE GENOMIC DNA]</scope>
    <source>
        <strain evidence="9 10">ALBI9_A</strain>
    </source>
</reference>
<keyword evidence="4" id="KW-0863">Zinc-finger</keyword>
<dbReference type="VEuPathDB" id="VectorBase:AALB20_028263"/>
<evidence type="ECO:0000313" key="10">
    <source>
        <dbReference type="Proteomes" id="UP000069272"/>
    </source>
</evidence>
<dbReference type="Proteomes" id="UP000069272">
    <property type="component" value="Chromosome 3R"/>
</dbReference>
<proteinExistence type="predicted"/>
<evidence type="ECO:0000256" key="6">
    <source>
        <dbReference type="ARBA" id="ARBA00023125"/>
    </source>
</evidence>
<evidence type="ECO:0000256" key="7">
    <source>
        <dbReference type="ARBA" id="ARBA00023242"/>
    </source>
</evidence>
<keyword evidence="2" id="KW-0479">Metal-binding</keyword>
<dbReference type="AlphaFoldDB" id="A0A182FV50"/>
<dbReference type="PROSITE" id="PS50157">
    <property type="entry name" value="ZINC_FINGER_C2H2_2"/>
    <property type="match status" value="10"/>
</dbReference>
<sequence length="889" mass="98258">MAEVIGGESSPTTPPAPAEQPAKEEPALGTEQRPLTATMRSCCRICLASGSIRPMVSIHRPVPEYAEKTLLHMLLTLCLPLNQRGSLSGLPEQICRNCHWKLLSAYDLYETSLASDAQLRAGGPQGANDLFKHSAVRPRLVTVAQVKQEGRSNDGTDEDQPYHHPQQSVMVEMHEPMGDGHETGGLLSGTLDSLGDLLEETKESVPDPMESFMEEHYEFDELAGSHGCGLCKATFPYKSQCRMHIATKHNPAKPFKCDVCFCTLTSLHRLQRHKALAHDVGQVKQEDAIEEHDNDTGEKTYACPICGKKFSTAVRFKRHKSVHAVHNRPFKCETCLYRFASKSQLTQHAKVHREQAVDGGDGSLFGCDQCNEQFPGKRALTVHQRRVHGKDGSRGDDEGRERTDYACIICKSSFARESVLNTHMKMHELLAAEKEKEKRLDLERMVKQELQHQMALNNVGPPLPPLSPELLEPSSSVLEPFALGLVPVIKDSPAGDAGPQQTASTASTTAGAPAAAAAAATSSSSSNTVFNNSIRKTAMRLSISASTSTPVEKKKPPATTTDIVYVCSMCEQEFEEREQLKKHQKRQHRKLKVDIVSTETPSNGGGGGDHPPPAQRRKLLNGDCIKQDDEEDDSFTGFPQELEEMDDDSMTDRKGSAADSPFVCDLCNKSFTHNCYLTMHKRKHHDPAKQYGCKVCHYRFGYRGSLMRHQLIHSSQSVLPGAHGSIIFKCRICSAKFLELMHLNSHLKSHRQPEEPPAPESGAQVQLIRCSECTQVFIDRAQFEEHKMKAHPPSQSGQSFSTNSRSAEAPQSHRLLLHDKSSSFRPVAATSGQSTRPYDEPRMLTFPSTSSPFASSRSDSKLHYEPAGEDEDDEFLNGLSIIKMEPAAE</sequence>
<organism evidence="9 10">
    <name type="scientific">Anopheles albimanus</name>
    <name type="common">New world malaria mosquito</name>
    <dbReference type="NCBI Taxonomy" id="7167"/>
    <lineage>
        <taxon>Eukaryota</taxon>
        <taxon>Metazoa</taxon>
        <taxon>Ecdysozoa</taxon>
        <taxon>Arthropoda</taxon>
        <taxon>Hexapoda</taxon>
        <taxon>Insecta</taxon>
        <taxon>Pterygota</taxon>
        <taxon>Neoptera</taxon>
        <taxon>Endopterygota</taxon>
        <taxon>Diptera</taxon>
        <taxon>Nematocera</taxon>
        <taxon>Culicoidea</taxon>
        <taxon>Culicidae</taxon>
        <taxon>Anophelinae</taxon>
        <taxon>Anopheles</taxon>
    </lineage>
</organism>
<dbReference type="SUPFAM" id="SSF57716">
    <property type="entry name" value="Glucocorticoid receptor-like (DNA-binding domain)"/>
    <property type="match status" value="1"/>
</dbReference>
<keyword evidence="6" id="KW-0238">DNA-binding</keyword>
<dbReference type="SUPFAM" id="SSF57667">
    <property type="entry name" value="beta-beta-alpha zinc fingers"/>
    <property type="match status" value="4"/>
</dbReference>
<dbReference type="InterPro" id="IPR036236">
    <property type="entry name" value="Znf_C2H2_sf"/>
</dbReference>
<accession>A0A182FV50</accession>
<dbReference type="InterPro" id="IPR013087">
    <property type="entry name" value="Znf_C2H2_type"/>
</dbReference>
<evidence type="ECO:0000313" key="9">
    <source>
        <dbReference type="EnsemblMetazoa" id="AALB010435-PA"/>
    </source>
</evidence>
<dbReference type="FunFam" id="3.30.160.60:FF:000446">
    <property type="entry name" value="Zinc finger protein"/>
    <property type="match status" value="1"/>
</dbReference>
<name>A0A182FV50_ANOAL</name>
<dbReference type="STRING" id="7167.A0A182FV50"/>
<feature type="region of interest" description="Disordered" evidence="8">
    <location>
        <begin position="580"/>
        <end position="618"/>
    </location>
</feature>
<dbReference type="Pfam" id="PF13912">
    <property type="entry name" value="zf-C2H2_6"/>
    <property type="match status" value="3"/>
</dbReference>
<dbReference type="SMART" id="SM00355">
    <property type="entry name" value="ZnF_C2H2"/>
    <property type="match status" value="11"/>
</dbReference>
<dbReference type="SMART" id="SM00868">
    <property type="entry name" value="zf-AD"/>
    <property type="match status" value="2"/>
</dbReference>
<evidence type="ECO:0000256" key="5">
    <source>
        <dbReference type="ARBA" id="ARBA00022833"/>
    </source>
</evidence>
<feature type="compositionally biased region" description="Basic residues" evidence="8">
    <location>
        <begin position="580"/>
        <end position="591"/>
    </location>
</feature>
<dbReference type="FunFam" id="3.30.160.60:FF:000100">
    <property type="entry name" value="Zinc finger 45-like"/>
    <property type="match status" value="1"/>
</dbReference>
<dbReference type="Pfam" id="PF00096">
    <property type="entry name" value="zf-C2H2"/>
    <property type="match status" value="2"/>
</dbReference>
<dbReference type="PROSITE" id="PS00028">
    <property type="entry name" value="ZINC_FINGER_C2H2_1"/>
    <property type="match status" value="11"/>
</dbReference>
<dbReference type="KEGG" id="aali:118463918"/>
<dbReference type="GO" id="GO:0003700">
    <property type="term" value="F:DNA-binding transcription factor activity"/>
    <property type="evidence" value="ECO:0007669"/>
    <property type="project" value="TreeGrafter"/>
</dbReference>
<keyword evidence="10" id="KW-1185">Reference proteome</keyword>
<reference evidence="9" key="2">
    <citation type="submission" date="2022-08" db="UniProtKB">
        <authorList>
            <consortium name="EnsemblMetazoa"/>
        </authorList>
    </citation>
    <scope>IDENTIFICATION</scope>
    <source>
        <strain evidence="9">STECLA/ALBI9_A</strain>
    </source>
</reference>
<feature type="compositionally biased region" description="Low complexity" evidence="8">
    <location>
        <begin position="848"/>
        <end position="857"/>
    </location>
</feature>
<dbReference type="InterPro" id="IPR012934">
    <property type="entry name" value="Znf_AD"/>
</dbReference>
<dbReference type="GeneID" id="118463918"/>
<dbReference type="InterPro" id="IPR050589">
    <property type="entry name" value="Ikaros_C2H2-ZF"/>
</dbReference>
<evidence type="ECO:0000256" key="2">
    <source>
        <dbReference type="ARBA" id="ARBA00022723"/>
    </source>
</evidence>
<dbReference type="GO" id="GO:0006357">
    <property type="term" value="P:regulation of transcription by RNA polymerase II"/>
    <property type="evidence" value="ECO:0007669"/>
    <property type="project" value="TreeGrafter"/>
</dbReference>
<protein>
    <submittedName>
        <fullName evidence="9">Uncharacterized protein</fullName>
    </submittedName>
</protein>
<dbReference type="Gene3D" id="3.30.160.60">
    <property type="entry name" value="Classic Zinc Finger"/>
    <property type="match status" value="6"/>
</dbReference>
<feature type="region of interest" description="Disordered" evidence="8">
    <location>
        <begin position="786"/>
        <end position="889"/>
    </location>
</feature>
<dbReference type="GO" id="GO:0000978">
    <property type="term" value="F:RNA polymerase II cis-regulatory region sequence-specific DNA binding"/>
    <property type="evidence" value="ECO:0007669"/>
    <property type="project" value="TreeGrafter"/>
</dbReference>
<feature type="region of interest" description="Disordered" evidence="8">
    <location>
        <begin position="1"/>
        <end position="33"/>
    </location>
</feature>
<dbReference type="EnsemblMetazoa" id="AALB010435-RA">
    <property type="protein sequence ID" value="AALB010435-PA"/>
    <property type="gene ID" value="AALB010435"/>
</dbReference>